<organism evidence="1">
    <name type="scientific">Streptomyces sp. NBC_01393</name>
    <dbReference type="NCBI Taxonomy" id="2903851"/>
    <lineage>
        <taxon>Bacteria</taxon>
        <taxon>Bacillati</taxon>
        <taxon>Actinomycetota</taxon>
        <taxon>Actinomycetes</taxon>
        <taxon>Kitasatosporales</taxon>
        <taxon>Streptomycetaceae</taxon>
        <taxon>Streptomyces</taxon>
    </lineage>
</organism>
<proteinExistence type="predicted"/>
<dbReference type="EMBL" id="CP109546">
    <property type="protein sequence ID" value="WTZ06838.1"/>
    <property type="molecule type" value="Genomic_DNA"/>
</dbReference>
<protein>
    <submittedName>
        <fullName evidence="1">Uncharacterized protein</fullName>
    </submittedName>
</protein>
<reference evidence="1" key="1">
    <citation type="submission" date="2022-10" db="EMBL/GenBank/DDBJ databases">
        <title>The complete genomes of actinobacterial strains from the NBC collection.</title>
        <authorList>
            <person name="Joergensen T.S."/>
            <person name="Alvarez Arevalo M."/>
            <person name="Sterndorff E.B."/>
            <person name="Faurdal D."/>
            <person name="Vuksanovic O."/>
            <person name="Mourched A.-S."/>
            <person name="Charusanti P."/>
            <person name="Shaw S."/>
            <person name="Blin K."/>
            <person name="Weber T."/>
        </authorList>
    </citation>
    <scope>NUCLEOTIDE SEQUENCE</scope>
    <source>
        <strain evidence="1">NBC_01393</strain>
    </source>
</reference>
<evidence type="ECO:0000313" key="1">
    <source>
        <dbReference type="EMBL" id="WTZ06838.1"/>
    </source>
</evidence>
<sequence>MPSVVGLLEQRELTAHRSPLAARRRVDDLREEADHLQAELALAEREWNEWVIARSRVGEVLAPGNDAVVGPAASEGLPAPGVQPARPEPVEAAKPKTVVPVWRAGLAWSALSVDYQRILQALSDRNRLGQGALTCQEMAACFGLDPVPGKVEALRSKAKRLTARGWLIEPGPGRFTLAKDVAGQRGGS</sequence>
<gene>
    <name evidence="1" type="ORF">OG699_01690</name>
</gene>
<dbReference type="AlphaFoldDB" id="A0AAU3HN67"/>
<name>A0AAU3HN67_9ACTN</name>
<accession>A0AAU3HN67</accession>